<dbReference type="EMBL" id="VFPO01000001">
    <property type="protein sequence ID" value="TQM66661.1"/>
    <property type="molecule type" value="Genomic_DNA"/>
</dbReference>
<feature type="compositionally biased region" description="Low complexity" evidence="1">
    <location>
        <begin position="875"/>
        <end position="890"/>
    </location>
</feature>
<sequence>MTREVPQGEQGGHQVARRGPRSRGGHRGQLLPRPARVARPGAGDGEHDALHAGVVLPQLAQQPDRLLQRGDRVGEASGDGLGVRREGERESEPRPVARLAETVLGDGDVPVDGVHLAAVAVEHRAHQVQRRPCPRVGFGQPPVDRGHAAGGVVGEQRGRGLDQRRERMRRGPGPPADQGVVAGVAAGHHGVEQVAAERGGLRVPGDGSAALHVQRGPQPPRRLRVIALDHPERRHRGAEPHGRSGVAAVGGELERREDVVAFGGEQGDPFELLGAAQVRLGPFRQVQEAREVRGPDPVGLPRLGQPLPPVLPDGLQHAEARLGPVHGLEQRPVGQGVQDVQGVRAAGHAGGGPGRDHAGEHREPLGEPAFPLVQEVPAPLDDGPQRPVPGQGGAVPVAQQAEAVAEAGGELVRRHRAHPGRGELDRQRQAVQPPADAPDRLGVVAGEPGPHGRGPLGEQLDRRREAERRHGAQRLAVHPEAFPAGREDAQAGAGAEQLVGEPGRRVHHVLAVVEDDQRLVRRQRLGQVGAVPQPEHGRDRPAHLAGVAHRGQLHQPHPAGEPPAQLRRDRGRQPRLPRAPGSDERDEPSLPEPPGDPRALVLPADEAAARHPQIAPDPFARRVPQDDHIGVLQLAPRIGAQLLGQGAPEPLEHRERLGGAPRPMQGLHQHDAKPFPQRMPGRQLLQLGHQRPGVGAGGQFGGRPVLRGRQPQLLQPHGRRVRERRPGRVGQRVPAPESQGLPQPRGGQRRVPGPERSAALRDQPLELLHVDGIDVQGIAAGHRPQPSRGQAPPQPVDERLQRVHPVPGPAVRPQRRGERIDGDGPPRLQRQPDQQHPQPGPADHDVLAPVRHDQRPKGLNPHAPILSTAPGNSVSPREPGSAGGSSASRRSPVRPPRRRCFLARAGCGR</sequence>
<proteinExistence type="predicted"/>
<accession>A0A543I7X0</accession>
<evidence type="ECO:0000256" key="1">
    <source>
        <dbReference type="SAM" id="MobiDB-lite"/>
    </source>
</evidence>
<feature type="compositionally biased region" description="Basic residues" evidence="1">
    <location>
        <begin position="891"/>
        <end position="901"/>
    </location>
</feature>
<feature type="region of interest" description="Disordered" evidence="1">
    <location>
        <begin position="132"/>
        <end position="181"/>
    </location>
</feature>
<feature type="compositionally biased region" description="Basic and acidic residues" evidence="1">
    <location>
        <begin position="815"/>
        <end position="824"/>
    </location>
</feature>
<feature type="region of interest" description="Disordered" evidence="1">
    <location>
        <begin position="651"/>
        <end position="672"/>
    </location>
</feature>
<feature type="compositionally biased region" description="Basic residues" evidence="1">
    <location>
        <begin position="717"/>
        <end position="727"/>
    </location>
</feature>
<keyword evidence="3" id="KW-1185">Reference proteome</keyword>
<feature type="region of interest" description="Disordered" evidence="1">
    <location>
        <begin position="418"/>
        <end position="496"/>
    </location>
</feature>
<feature type="compositionally biased region" description="Basic and acidic residues" evidence="1">
    <location>
        <begin position="459"/>
        <end position="470"/>
    </location>
</feature>
<feature type="compositionally biased region" description="Basic and acidic residues" evidence="1">
    <location>
        <begin position="842"/>
        <end position="856"/>
    </location>
</feature>
<gene>
    <name evidence="2" type="ORF">FHX41_0242</name>
</gene>
<feature type="compositionally biased region" description="Basic residues" evidence="1">
    <location>
        <begin position="15"/>
        <end position="26"/>
    </location>
</feature>
<evidence type="ECO:0000313" key="2">
    <source>
        <dbReference type="EMBL" id="TQM66661.1"/>
    </source>
</evidence>
<organism evidence="2 3">
    <name type="scientific">Actinomadura hallensis</name>
    <dbReference type="NCBI Taxonomy" id="337895"/>
    <lineage>
        <taxon>Bacteria</taxon>
        <taxon>Bacillati</taxon>
        <taxon>Actinomycetota</taxon>
        <taxon>Actinomycetes</taxon>
        <taxon>Streptosporangiales</taxon>
        <taxon>Thermomonosporaceae</taxon>
        <taxon>Actinomadura</taxon>
    </lineage>
</organism>
<reference evidence="2 3" key="1">
    <citation type="submission" date="2019-06" db="EMBL/GenBank/DDBJ databases">
        <title>Sequencing the genomes of 1000 actinobacteria strains.</title>
        <authorList>
            <person name="Klenk H.-P."/>
        </authorList>
    </citation>
    <scope>NUCLEOTIDE SEQUENCE [LARGE SCALE GENOMIC DNA]</scope>
    <source>
        <strain evidence="2 3">DSM 45043</strain>
    </source>
</reference>
<dbReference type="AlphaFoldDB" id="A0A543I7X0"/>
<protein>
    <submittedName>
        <fullName evidence="2">Uncharacterized protein</fullName>
    </submittedName>
</protein>
<feature type="compositionally biased region" description="Basic and acidic residues" evidence="1">
    <location>
        <begin position="82"/>
        <end position="95"/>
    </location>
</feature>
<feature type="region of interest" description="Disordered" evidence="1">
    <location>
        <begin position="1"/>
        <end position="95"/>
    </location>
</feature>
<comment type="caution">
    <text evidence="2">The sequence shown here is derived from an EMBL/GenBank/DDBJ whole genome shotgun (WGS) entry which is preliminary data.</text>
</comment>
<feature type="compositionally biased region" description="Basic and acidic residues" evidence="1">
    <location>
        <begin position="156"/>
        <end position="165"/>
    </location>
</feature>
<name>A0A543I7X0_9ACTN</name>
<dbReference type="Proteomes" id="UP000316706">
    <property type="component" value="Unassembled WGS sequence"/>
</dbReference>
<feature type="region of interest" description="Disordered" evidence="1">
    <location>
        <begin position="551"/>
        <end position="600"/>
    </location>
</feature>
<feature type="region of interest" description="Disordered" evidence="1">
    <location>
        <begin position="346"/>
        <end position="365"/>
    </location>
</feature>
<evidence type="ECO:0000313" key="3">
    <source>
        <dbReference type="Proteomes" id="UP000316706"/>
    </source>
</evidence>
<feature type="region of interest" description="Disordered" evidence="1">
    <location>
        <begin position="688"/>
        <end position="909"/>
    </location>
</feature>
<feature type="compositionally biased region" description="Basic and acidic residues" evidence="1">
    <location>
        <begin position="354"/>
        <end position="365"/>
    </location>
</feature>